<protein>
    <recommendedName>
        <fullName evidence="2">histidine kinase</fullName>
        <ecNumber evidence="2">2.7.13.3</ecNumber>
    </recommendedName>
</protein>
<sequence>MSQWGGGAIGLGLNFVKLVAERHGGSIEARNRLEGGASFCLHLPVEV</sequence>
<keyword evidence="5" id="KW-1185">Reference proteome</keyword>
<dbReference type="InterPro" id="IPR003594">
    <property type="entry name" value="HATPase_dom"/>
</dbReference>
<dbReference type="AlphaFoldDB" id="G2FEJ1"/>
<evidence type="ECO:0000256" key="1">
    <source>
        <dbReference type="ARBA" id="ARBA00000085"/>
    </source>
</evidence>
<dbReference type="PRINTS" id="PR00344">
    <property type="entry name" value="BCTRLSENSOR"/>
</dbReference>
<dbReference type="EMBL" id="AFZB01000009">
    <property type="protein sequence ID" value="EGW54760.1"/>
    <property type="molecule type" value="Genomic_DNA"/>
</dbReference>
<dbReference type="InterPro" id="IPR036890">
    <property type="entry name" value="HATPase_C_sf"/>
</dbReference>
<dbReference type="Pfam" id="PF02518">
    <property type="entry name" value="HATPase_c"/>
    <property type="match status" value="1"/>
</dbReference>
<evidence type="ECO:0000313" key="4">
    <source>
        <dbReference type="EMBL" id="EGW54760.1"/>
    </source>
</evidence>
<dbReference type="GO" id="GO:0004673">
    <property type="term" value="F:protein histidine kinase activity"/>
    <property type="evidence" value="ECO:0007669"/>
    <property type="project" value="UniProtKB-EC"/>
</dbReference>
<dbReference type="EC" id="2.7.13.3" evidence="2"/>
<accession>G2FEJ1</accession>
<evidence type="ECO:0000313" key="5">
    <source>
        <dbReference type="Proteomes" id="UP000005167"/>
    </source>
</evidence>
<feature type="domain" description="Histidine kinase/HSP90-like ATPase" evidence="3">
    <location>
        <begin position="6"/>
        <end position="46"/>
    </location>
</feature>
<organism evidence="4 5">
    <name type="scientific">endosymbiont of Tevnia jerichonana</name>
    <name type="common">vent Tica</name>
    <dbReference type="NCBI Taxonomy" id="1049564"/>
    <lineage>
        <taxon>Bacteria</taxon>
        <taxon>Pseudomonadati</taxon>
        <taxon>Pseudomonadota</taxon>
        <taxon>Gammaproteobacteria</taxon>
        <taxon>sulfur-oxidizing symbionts</taxon>
    </lineage>
</organism>
<dbReference type="Proteomes" id="UP000005167">
    <property type="component" value="Unassembled WGS sequence"/>
</dbReference>
<dbReference type="RefSeq" id="WP_006474489.1">
    <property type="nucleotide sequence ID" value="NZ_AFZB01000009.1"/>
</dbReference>
<proteinExistence type="predicted"/>
<gene>
    <name evidence="4" type="ORF">TevJSym_ai00400</name>
</gene>
<dbReference type="InterPro" id="IPR004358">
    <property type="entry name" value="Sig_transdc_His_kin-like_C"/>
</dbReference>
<dbReference type="Gene3D" id="3.30.565.10">
    <property type="entry name" value="Histidine kinase-like ATPase, C-terminal domain"/>
    <property type="match status" value="1"/>
</dbReference>
<evidence type="ECO:0000259" key="3">
    <source>
        <dbReference type="Pfam" id="PF02518"/>
    </source>
</evidence>
<evidence type="ECO:0000256" key="2">
    <source>
        <dbReference type="ARBA" id="ARBA00012438"/>
    </source>
</evidence>
<comment type="caution">
    <text evidence="4">The sequence shown here is derived from an EMBL/GenBank/DDBJ whole genome shotgun (WGS) entry which is preliminary data.</text>
</comment>
<dbReference type="SUPFAM" id="SSF55874">
    <property type="entry name" value="ATPase domain of HSP90 chaperone/DNA topoisomerase II/histidine kinase"/>
    <property type="match status" value="1"/>
</dbReference>
<reference evidence="4 5" key="1">
    <citation type="journal article" date="2011" name="ISME J.">
        <title>The endosymbionts of the deep-sea tubeworms Riftia pachyptila and Tevnia jerichonana share an identical physiology as revealed by proteogenomic analyses.</title>
        <authorList>
            <person name="Gardebrecht A."/>
            <person name="Markert S."/>
            <person name="Felbeck H."/>
            <person name="Thuermer A."/>
            <person name="Albrecht D."/>
            <person name="Wollherr A."/>
            <person name="Kabisch J."/>
            <person name="Lehmann R."/>
            <person name="Daniel R."/>
            <person name="Liesegang H."/>
            <person name="Hecker M."/>
            <person name="Sievert S.M."/>
            <person name="Schweder T."/>
        </authorList>
    </citation>
    <scope>NUCLEOTIDE SEQUENCE [LARGE SCALE GENOMIC DNA]</scope>
</reference>
<name>G2FEJ1_9GAMM</name>
<comment type="catalytic activity">
    <reaction evidence="1">
        <text>ATP + protein L-histidine = ADP + protein N-phospho-L-histidine.</text>
        <dbReference type="EC" id="2.7.13.3"/>
    </reaction>
</comment>